<dbReference type="SUPFAM" id="SSF51645">
    <property type="entry name" value="Malate synthase G"/>
    <property type="match status" value="1"/>
</dbReference>
<feature type="domain" description="Malate synthase TIM barrel" evidence="3">
    <location>
        <begin position="197"/>
        <end position="439"/>
    </location>
</feature>
<evidence type="ECO:0000313" key="4">
    <source>
        <dbReference type="EMBL" id="MCL1139717.1"/>
    </source>
</evidence>
<evidence type="ECO:0000259" key="3">
    <source>
        <dbReference type="Pfam" id="PF01274"/>
    </source>
</evidence>
<dbReference type="InterPro" id="IPR011076">
    <property type="entry name" value="Malate_synth_sf"/>
</dbReference>
<dbReference type="RefSeq" id="WP_248950807.1">
    <property type="nucleotide sequence ID" value="NZ_JAKILB010000008.1"/>
</dbReference>
<gene>
    <name evidence="4" type="ORF">L2740_14300</name>
</gene>
<sequence>MTGLLAELSTPERQLPAKAQVTTNLSEELKQPKTIRRAELTELSFVNEPIDGQQELLSDGVKCLLKALCQQFAPEVNSLLKARQLKQQRFSLGEKQDFSTETASIRQGRWQVRAVTEALQDRRVELTGSVAKMSVTDTGIHTDAKAFIVEFTDSQSWQSIIQGHTDLAGIVTRSIGSDTVSDNTELQLEINSAAAITCKVRSLHIKQQQIEFAGEPIPAGLFDFCVYFYNNYRQLLSNGSGPYFYIPKLESHLEARWWAKVFAFVEARFCLQPGSIKCTCGIETIPAMLEMDEILYELRSNIVALSSANLSSILSAAQVDEMQGVKPSSVSRLSANNVSLDAYQRLLIKTCHKRGALALTTVLTDERILVSSDDNVELLSITRELELKARSGFDGVNVNHARLVETAMSVFNRYIGEGNSNQLHITRDVDAPIHAQDLLPAV</sequence>
<dbReference type="GO" id="GO:0005737">
    <property type="term" value="C:cytoplasm"/>
    <property type="evidence" value="ECO:0007669"/>
    <property type="project" value="TreeGrafter"/>
</dbReference>
<dbReference type="PANTHER" id="PTHR42902:SF1">
    <property type="entry name" value="MALATE SYNTHASE 1-RELATED"/>
    <property type="match status" value="1"/>
</dbReference>
<protein>
    <recommendedName>
        <fullName evidence="2">malate synthase</fullName>
        <ecNumber evidence="2">2.3.3.9</ecNumber>
    </recommendedName>
</protein>
<dbReference type="EMBL" id="JAKILB010000008">
    <property type="protein sequence ID" value="MCL1139717.1"/>
    <property type="molecule type" value="Genomic_DNA"/>
</dbReference>
<dbReference type="GO" id="GO:0006097">
    <property type="term" value="P:glyoxylate cycle"/>
    <property type="evidence" value="ECO:0007669"/>
    <property type="project" value="InterPro"/>
</dbReference>
<organism evidence="4 5">
    <name type="scientific">Shewanella pneumatophori</name>
    <dbReference type="NCBI Taxonomy" id="314092"/>
    <lineage>
        <taxon>Bacteria</taxon>
        <taxon>Pseudomonadati</taxon>
        <taxon>Pseudomonadota</taxon>
        <taxon>Gammaproteobacteria</taxon>
        <taxon>Alteromonadales</taxon>
        <taxon>Shewanellaceae</taxon>
        <taxon>Shewanella</taxon>
    </lineage>
</organism>
<evidence type="ECO:0000313" key="5">
    <source>
        <dbReference type="Proteomes" id="UP001139293"/>
    </source>
</evidence>
<accession>A0A9X1ZH14</accession>
<proteinExistence type="inferred from homology"/>
<dbReference type="InterPro" id="IPR001465">
    <property type="entry name" value="Malate_synthase_TIM"/>
</dbReference>
<dbReference type="EC" id="2.3.3.9" evidence="2"/>
<comment type="similarity">
    <text evidence="1">Belongs to the malate synthase family.</text>
</comment>
<keyword evidence="4" id="KW-0012">Acyltransferase</keyword>
<evidence type="ECO:0000256" key="2">
    <source>
        <dbReference type="ARBA" id="ARBA00012636"/>
    </source>
</evidence>
<evidence type="ECO:0000256" key="1">
    <source>
        <dbReference type="ARBA" id="ARBA00006394"/>
    </source>
</evidence>
<reference evidence="4" key="1">
    <citation type="submission" date="2022-01" db="EMBL/GenBank/DDBJ databases">
        <title>Whole genome-based taxonomy of the Shewanellaceae.</title>
        <authorList>
            <person name="Martin-Rodriguez A.J."/>
        </authorList>
    </citation>
    <scope>NUCLEOTIDE SEQUENCE</scope>
    <source>
        <strain evidence="4">KCTC 23973</strain>
    </source>
</reference>
<dbReference type="InterPro" id="IPR046363">
    <property type="entry name" value="MS_N_TIM-barrel_dom"/>
</dbReference>
<dbReference type="AlphaFoldDB" id="A0A9X1ZH14"/>
<keyword evidence="4" id="KW-0808">Transferase</keyword>
<dbReference type="Gene3D" id="3.20.20.360">
    <property type="entry name" value="Malate synthase, domain 3"/>
    <property type="match status" value="1"/>
</dbReference>
<dbReference type="PANTHER" id="PTHR42902">
    <property type="entry name" value="MALATE SYNTHASE"/>
    <property type="match status" value="1"/>
</dbReference>
<dbReference type="InterPro" id="IPR006252">
    <property type="entry name" value="Malate_synthA"/>
</dbReference>
<dbReference type="GO" id="GO:0004474">
    <property type="term" value="F:malate synthase activity"/>
    <property type="evidence" value="ECO:0007669"/>
    <property type="project" value="UniProtKB-EC"/>
</dbReference>
<comment type="caution">
    <text evidence="4">The sequence shown here is derived from an EMBL/GenBank/DDBJ whole genome shotgun (WGS) entry which is preliminary data.</text>
</comment>
<keyword evidence="5" id="KW-1185">Reference proteome</keyword>
<name>A0A9X1ZH14_9GAMM</name>
<dbReference type="Proteomes" id="UP001139293">
    <property type="component" value="Unassembled WGS sequence"/>
</dbReference>
<dbReference type="Pfam" id="PF01274">
    <property type="entry name" value="MS_TIM-barrel"/>
    <property type="match status" value="1"/>
</dbReference>